<sequence length="55" mass="6442">EPLETGGYYGVRDDHLVWISRGRSGVTGRIQAKVIRNRWKWMVIERLRMTAWPGS</sequence>
<keyword evidence="2" id="KW-1185">Reference proteome</keyword>
<name>A0ABR3FDW6_9AGAR</name>
<protein>
    <submittedName>
        <fullName evidence="1">Uncharacterized protein</fullName>
    </submittedName>
</protein>
<dbReference type="Proteomes" id="UP001465976">
    <property type="component" value="Unassembled WGS sequence"/>
</dbReference>
<dbReference type="EMBL" id="JBAHYK010000499">
    <property type="protein sequence ID" value="KAL0573497.1"/>
    <property type="molecule type" value="Genomic_DNA"/>
</dbReference>
<evidence type="ECO:0000313" key="1">
    <source>
        <dbReference type="EMBL" id="KAL0573497.1"/>
    </source>
</evidence>
<feature type="non-terminal residue" evidence="1">
    <location>
        <position position="1"/>
    </location>
</feature>
<reference evidence="1 2" key="1">
    <citation type="submission" date="2024-02" db="EMBL/GenBank/DDBJ databases">
        <title>A draft genome for the cacao thread blight pathogen Marasmius crinis-equi.</title>
        <authorList>
            <person name="Cohen S.P."/>
            <person name="Baruah I.K."/>
            <person name="Amoako-Attah I."/>
            <person name="Bukari Y."/>
            <person name="Meinhardt L.W."/>
            <person name="Bailey B.A."/>
        </authorList>
    </citation>
    <scope>NUCLEOTIDE SEQUENCE [LARGE SCALE GENOMIC DNA]</scope>
    <source>
        <strain evidence="1 2">GH-76</strain>
    </source>
</reference>
<gene>
    <name evidence="1" type="ORF">V5O48_008474</name>
</gene>
<organism evidence="1 2">
    <name type="scientific">Marasmius crinis-equi</name>
    <dbReference type="NCBI Taxonomy" id="585013"/>
    <lineage>
        <taxon>Eukaryota</taxon>
        <taxon>Fungi</taxon>
        <taxon>Dikarya</taxon>
        <taxon>Basidiomycota</taxon>
        <taxon>Agaricomycotina</taxon>
        <taxon>Agaricomycetes</taxon>
        <taxon>Agaricomycetidae</taxon>
        <taxon>Agaricales</taxon>
        <taxon>Marasmiineae</taxon>
        <taxon>Marasmiaceae</taxon>
        <taxon>Marasmius</taxon>
    </lineage>
</organism>
<proteinExistence type="predicted"/>
<comment type="caution">
    <text evidence="1">The sequence shown here is derived from an EMBL/GenBank/DDBJ whole genome shotgun (WGS) entry which is preliminary data.</text>
</comment>
<evidence type="ECO:0000313" key="2">
    <source>
        <dbReference type="Proteomes" id="UP001465976"/>
    </source>
</evidence>
<accession>A0ABR3FDW6</accession>